<comment type="caution">
    <text evidence="1">The sequence shown here is derived from an EMBL/GenBank/DDBJ whole genome shotgun (WGS) entry which is preliminary data.</text>
</comment>
<keyword evidence="2" id="KW-1185">Reference proteome</keyword>
<name>A0A553NW46_9TELE</name>
<organism evidence="1 2">
    <name type="scientific">Danionella cerebrum</name>
    <dbReference type="NCBI Taxonomy" id="2873325"/>
    <lineage>
        <taxon>Eukaryota</taxon>
        <taxon>Metazoa</taxon>
        <taxon>Chordata</taxon>
        <taxon>Craniata</taxon>
        <taxon>Vertebrata</taxon>
        <taxon>Euteleostomi</taxon>
        <taxon>Actinopterygii</taxon>
        <taxon>Neopterygii</taxon>
        <taxon>Teleostei</taxon>
        <taxon>Ostariophysi</taxon>
        <taxon>Cypriniformes</taxon>
        <taxon>Danionidae</taxon>
        <taxon>Danioninae</taxon>
        <taxon>Danionella</taxon>
    </lineage>
</organism>
<dbReference type="AlphaFoldDB" id="A0A553NW46"/>
<evidence type="ECO:0000313" key="2">
    <source>
        <dbReference type="Proteomes" id="UP000316079"/>
    </source>
</evidence>
<evidence type="ECO:0000313" key="1">
    <source>
        <dbReference type="EMBL" id="TRY69650.1"/>
    </source>
</evidence>
<accession>A0A553NW46</accession>
<sequence>MCCSGEVLEVSGRRRQTGFMRTNFCTVWRSSSEHKHLLLQSLSGPYNAAIPEQSSQANWIFQGWITSQIFLTHFLQAGVVLSCQQNEYEHNGRCCRKCDPGEQ</sequence>
<dbReference type="Gene3D" id="2.10.50.10">
    <property type="entry name" value="Tumor Necrosis Factor Receptor, subunit A, domain 2"/>
    <property type="match status" value="1"/>
</dbReference>
<dbReference type="OrthoDB" id="9932129at2759"/>
<dbReference type="EMBL" id="SRMA01026790">
    <property type="protein sequence ID" value="TRY69650.1"/>
    <property type="molecule type" value="Genomic_DNA"/>
</dbReference>
<proteinExistence type="predicted"/>
<reference evidence="1 2" key="1">
    <citation type="journal article" date="2019" name="Sci. Data">
        <title>Hybrid genome assembly and annotation of Danionella translucida.</title>
        <authorList>
            <person name="Kadobianskyi M."/>
            <person name="Schulze L."/>
            <person name="Schuelke M."/>
            <person name="Judkewitz B."/>
        </authorList>
    </citation>
    <scope>NUCLEOTIDE SEQUENCE [LARGE SCALE GENOMIC DNA]</scope>
    <source>
        <strain evidence="1 2">Bolton</strain>
    </source>
</reference>
<protein>
    <submittedName>
        <fullName evidence="1">Uncharacterized protein</fullName>
    </submittedName>
</protein>
<gene>
    <name evidence="1" type="ORF">DNTS_028419</name>
</gene>
<dbReference type="Proteomes" id="UP000316079">
    <property type="component" value="Unassembled WGS sequence"/>
</dbReference>